<evidence type="ECO:0000256" key="4">
    <source>
        <dbReference type="ARBA" id="ARBA00023033"/>
    </source>
</evidence>
<keyword evidence="2" id="KW-0288">FMN</keyword>
<gene>
    <name evidence="6" type="ORF">C1J01_09285</name>
</gene>
<feature type="domain" description="Luciferase-like" evidence="5">
    <location>
        <begin position="9"/>
        <end position="247"/>
    </location>
</feature>
<keyword evidence="3" id="KW-0560">Oxidoreductase</keyword>
<dbReference type="InterPro" id="IPR019921">
    <property type="entry name" value="Lucif-like_OxRdtase_Rv2161c"/>
</dbReference>
<dbReference type="OrthoDB" id="3206024at2"/>
<dbReference type="RefSeq" id="WP_111178127.1">
    <property type="nucleotide sequence ID" value="NZ_POUD01000026.1"/>
</dbReference>
<keyword evidence="1" id="KW-0285">Flavoprotein</keyword>
<reference evidence="6 7" key="1">
    <citation type="submission" date="2018-01" db="EMBL/GenBank/DDBJ databases">
        <title>Draft genome sequence of Nonomuraea sp. KC333.</title>
        <authorList>
            <person name="Sahin N."/>
            <person name="Saygin H."/>
            <person name="Ay H."/>
        </authorList>
    </citation>
    <scope>NUCLEOTIDE SEQUENCE [LARGE SCALE GENOMIC DNA]</scope>
    <source>
        <strain evidence="6 7">KC333</strain>
    </source>
</reference>
<accession>A0A2W2EVV5</accession>
<dbReference type="SUPFAM" id="SSF51679">
    <property type="entry name" value="Bacterial luciferase-like"/>
    <property type="match status" value="1"/>
</dbReference>
<dbReference type="AlphaFoldDB" id="A0A2W2EVV5"/>
<protein>
    <submittedName>
        <fullName evidence="6">LLM class F420-dependent oxidoreductase</fullName>
    </submittedName>
</protein>
<dbReference type="NCBIfam" id="TIGR03619">
    <property type="entry name" value="F420_Rv2161c"/>
    <property type="match status" value="1"/>
</dbReference>
<keyword evidence="7" id="KW-1185">Reference proteome</keyword>
<evidence type="ECO:0000256" key="2">
    <source>
        <dbReference type="ARBA" id="ARBA00022643"/>
    </source>
</evidence>
<dbReference type="PANTHER" id="PTHR42847:SF4">
    <property type="entry name" value="ALKANESULFONATE MONOOXYGENASE-RELATED"/>
    <property type="match status" value="1"/>
</dbReference>
<name>A0A2W2EVV5_9ACTN</name>
<sequence length="300" mass="32472">MKIGFTLPHLHTQAHQVDKAAYFAREAEKAGADSLWVGDRNFAAVDPKVGAGGFGNTIPVEYNTPADPFVVLGVAAAVTERVQLGTHVLIAPLYPPVQLARSLTSIDLVSGGRLIPGFGIGWSPEEYEATGLDFTTRGARMNELLDALEILWTQDPAEYHGRLIDLPLHHSPLKPAQRPRPPIYLGGSAETALRRIGRRGDGWLPLCIVPTFVSVEMMRAQRAIIDEAAREAGRDPAAIDTILRVNVDRGVPAGEIADAVKSIGEQTGFDHFLIELTYLADTADAALDVVHDLLPRIDRG</sequence>
<dbReference type="Proteomes" id="UP000249304">
    <property type="component" value="Unassembled WGS sequence"/>
</dbReference>
<keyword evidence="4" id="KW-0503">Monooxygenase</keyword>
<dbReference type="PANTHER" id="PTHR42847">
    <property type="entry name" value="ALKANESULFONATE MONOOXYGENASE"/>
    <property type="match status" value="1"/>
</dbReference>
<organism evidence="6 7">
    <name type="scientific">Nonomuraea aridisoli</name>
    <dbReference type="NCBI Taxonomy" id="2070368"/>
    <lineage>
        <taxon>Bacteria</taxon>
        <taxon>Bacillati</taxon>
        <taxon>Actinomycetota</taxon>
        <taxon>Actinomycetes</taxon>
        <taxon>Streptosporangiales</taxon>
        <taxon>Streptosporangiaceae</taxon>
        <taxon>Nonomuraea</taxon>
    </lineage>
</organism>
<dbReference type="InterPro" id="IPR050172">
    <property type="entry name" value="SsuD_RutA_monooxygenase"/>
</dbReference>
<dbReference type="GO" id="GO:0046306">
    <property type="term" value="P:alkanesulfonate catabolic process"/>
    <property type="evidence" value="ECO:0007669"/>
    <property type="project" value="TreeGrafter"/>
</dbReference>
<evidence type="ECO:0000259" key="5">
    <source>
        <dbReference type="Pfam" id="PF00296"/>
    </source>
</evidence>
<evidence type="ECO:0000256" key="1">
    <source>
        <dbReference type="ARBA" id="ARBA00022630"/>
    </source>
</evidence>
<evidence type="ECO:0000256" key="3">
    <source>
        <dbReference type="ARBA" id="ARBA00023002"/>
    </source>
</evidence>
<dbReference type="GO" id="GO:0008726">
    <property type="term" value="F:alkanesulfonate monooxygenase activity"/>
    <property type="evidence" value="ECO:0007669"/>
    <property type="project" value="TreeGrafter"/>
</dbReference>
<dbReference type="InterPro" id="IPR011251">
    <property type="entry name" value="Luciferase-like_dom"/>
</dbReference>
<dbReference type="Gene3D" id="3.20.20.30">
    <property type="entry name" value="Luciferase-like domain"/>
    <property type="match status" value="1"/>
</dbReference>
<dbReference type="InterPro" id="IPR036661">
    <property type="entry name" value="Luciferase-like_sf"/>
</dbReference>
<dbReference type="EMBL" id="POUD01000026">
    <property type="protein sequence ID" value="PZG20405.1"/>
    <property type="molecule type" value="Genomic_DNA"/>
</dbReference>
<evidence type="ECO:0000313" key="6">
    <source>
        <dbReference type="EMBL" id="PZG20405.1"/>
    </source>
</evidence>
<proteinExistence type="predicted"/>
<comment type="caution">
    <text evidence="6">The sequence shown here is derived from an EMBL/GenBank/DDBJ whole genome shotgun (WGS) entry which is preliminary data.</text>
</comment>
<evidence type="ECO:0000313" key="7">
    <source>
        <dbReference type="Proteomes" id="UP000249304"/>
    </source>
</evidence>
<dbReference type="Pfam" id="PF00296">
    <property type="entry name" value="Bac_luciferase"/>
    <property type="match status" value="1"/>
</dbReference>